<dbReference type="Proteomes" id="UP000046395">
    <property type="component" value="Unassembled WGS sequence"/>
</dbReference>
<evidence type="ECO:0000313" key="8">
    <source>
        <dbReference type="WBParaSite" id="TMUE_3000014405.2"/>
    </source>
</evidence>
<dbReference type="Pfam" id="PF00335">
    <property type="entry name" value="Tetraspanin"/>
    <property type="match status" value="1"/>
</dbReference>
<dbReference type="Gene3D" id="1.10.1450.10">
    <property type="entry name" value="Tetraspanin"/>
    <property type="match status" value="1"/>
</dbReference>
<dbReference type="WBParaSite" id="TMUE_3000014405.1">
    <property type="protein sequence ID" value="TMUE_3000014405.1"/>
    <property type="gene ID" value="WBGene00290031"/>
</dbReference>
<proteinExistence type="predicted"/>
<sequence length="267" mass="30178">MDQIFNCTAYGKLGRFTRCSFYCSNLLSMLINMASIGCGLWVLISKRPFSALFEPKLFVDVAFLLFFVGFISVVINAVGFYVTQRELRCFMYGFSVACLVLSLMLLLAGLMAFIFQKQLKVNALDLQLLTALRTLYGQPSEEPITVAWDLLQEQFRCCGVDELPGGSNFTIWRSSKWHMNQPTADRRLVPLSCCVRVGQNYANASTCQQTDLRNPDASYIYTQGCYRRFENHLIQVAFVEGTLGILASTFLIEPALFCSFLARLTQK</sequence>
<keyword evidence="3 5" id="KW-1133">Transmembrane helix</keyword>
<evidence type="ECO:0000256" key="3">
    <source>
        <dbReference type="ARBA" id="ARBA00022989"/>
    </source>
</evidence>
<evidence type="ECO:0000313" key="6">
    <source>
        <dbReference type="Proteomes" id="UP000046395"/>
    </source>
</evidence>
<comment type="subcellular location">
    <subcellularLocation>
        <location evidence="1">Membrane</location>
        <topology evidence="1">Multi-pass membrane protein</topology>
    </subcellularLocation>
</comment>
<protein>
    <submittedName>
        <fullName evidence="7 8">Tetraspanin</fullName>
    </submittedName>
</protein>
<evidence type="ECO:0000313" key="7">
    <source>
        <dbReference type="WBParaSite" id="TMUE_3000014405.1"/>
    </source>
</evidence>
<evidence type="ECO:0000256" key="1">
    <source>
        <dbReference type="ARBA" id="ARBA00004141"/>
    </source>
</evidence>
<dbReference type="InterPro" id="IPR008952">
    <property type="entry name" value="Tetraspanin_EC2_sf"/>
</dbReference>
<feature type="transmembrane region" description="Helical" evidence="5">
    <location>
        <begin position="89"/>
        <end position="115"/>
    </location>
</feature>
<dbReference type="PANTHER" id="PTHR19282">
    <property type="entry name" value="TETRASPANIN"/>
    <property type="match status" value="1"/>
</dbReference>
<feature type="transmembrane region" description="Helical" evidence="5">
    <location>
        <begin position="21"/>
        <end position="43"/>
    </location>
</feature>
<keyword evidence="6" id="KW-1185">Reference proteome</keyword>
<dbReference type="PRINTS" id="PR00259">
    <property type="entry name" value="TMFOUR"/>
</dbReference>
<keyword evidence="4 5" id="KW-0472">Membrane</keyword>
<dbReference type="STRING" id="70415.A0A5S6R4H1"/>
<organism evidence="6 7">
    <name type="scientific">Trichuris muris</name>
    <name type="common">Mouse whipworm</name>
    <dbReference type="NCBI Taxonomy" id="70415"/>
    <lineage>
        <taxon>Eukaryota</taxon>
        <taxon>Metazoa</taxon>
        <taxon>Ecdysozoa</taxon>
        <taxon>Nematoda</taxon>
        <taxon>Enoplea</taxon>
        <taxon>Dorylaimia</taxon>
        <taxon>Trichinellida</taxon>
        <taxon>Trichuridae</taxon>
        <taxon>Trichuris</taxon>
    </lineage>
</organism>
<feature type="transmembrane region" description="Helical" evidence="5">
    <location>
        <begin position="63"/>
        <end position="82"/>
    </location>
</feature>
<dbReference type="GO" id="GO:0005886">
    <property type="term" value="C:plasma membrane"/>
    <property type="evidence" value="ECO:0007669"/>
    <property type="project" value="TreeGrafter"/>
</dbReference>
<evidence type="ECO:0000256" key="5">
    <source>
        <dbReference type="SAM" id="Phobius"/>
    </source>
</evidence>
<dbReference type="WBParaSite" id="TMUE_3000014405.2">
    <property type="protein sequence ID" value="TMUE_3000014405.2"/>
    <property type="gene ID" value="WBGene00290031"/>
</dbReference>
<evidence type="ECO:0000256" key="2">
    <source>
        <dbReference type="ARBA" id="ARBA00022692"/>
    </source>
</evidence>
<evidence type="ECO:0000256" key="4">
    <source>
        <dbReference type="ARBA" id="ARBA00023136"/>
    </source>
</evidence>
<dbReference type="PANTHER" id="PTHR19282:SF477">
    <property type="entry name" value="TETRASPANIN"/>
    <property type="match status" value="1"/>
</dbReference>
<accession>A0A5S6R4H1</accession>
<name>A0A5S6R4H1_TRIMR</name>
<dbReference type="AlphaFoldDB" id="A0A5S6R4H1"/>
<dbReference type="SUPFAM" id="SSF48652">
    <property type="entry name" value="Tetraspanin"/>
    <property type="match status" value="1"/>
</dbReference>
<reference evidence="6" key="1">
    <citation type="submission" date="2014-03" db="EMBL/GenBank/DDBJ databases">
        <title>The whipworm genome and dual-species transcriptomics of an intimate host-pathogen interaction.</title>
        <authorList>
            <person name="Foth B.J."/>
            <person name="Tsai I.J."/>
            <person name="Reid A.J."/>
            <person name="Bancroft A.J."/>
            <person name="Nichol S."/>
            <person name="Tracey A."/>
            <person name="Holroyd N."/>
            <person name="Cotton J.A."/>
            <person name="Stanley E.J."/>
            <person name="Zarowiecki M."/>
            <person name="Liu J.Z."/>
            <person name="Huckvale T."/>
            <person name="Cooper P.J."/>
            <person name="Grencis R.K."/>
            <person name="Berriman M."/>
        </authorList>
    </citation>
    <scope>NUCLEOTIDE SEQUENCE [LARGE SCALE GENOMIC DNA]</scope>
    <source>
        <strain evidence="6">Edinburgh</strain>
    </source>
</reference>
<dbReference type="InterPro" id="IPR018499">
    <property type="entry name" value="Tetraspanin/Peripherin"/>
</dbReference>
<keyword evidence="2 5" id="KW-0812">Transmembrane</keyword>
<reference evidence="7" key="2">
    <citation type="submission" date="2019-12" db="UniProtKB">
        <authorList>
            <consortium name="WormBaseParasite"/>
        </authorList>
    </citation>
    <scope>IDENTIFICATION</scope>
</reference>